<dbReference type="Proteomes" id="UP000614469">
    <property type="component" value="Unassembled WGS sequence"/>
</dbReference>
<sequence>MPHEHLSPPRPQWPYEVLGLTEREQISGRIKQERFDEILNAGDTVIHMIKPSSNHYGEFLFVTISRFGDQGRVYATFYGLGFHEYRERWITDEWFWYQAMGNPDLQREQIPKDEAQAKIQGHREENWPDVRLDTQTERGRLFEMLANLTDDDGALAEMEDMDQLMIWLANDDFEE</sequence>
<evidence type="ECO:0000313" key="2">
    <source>
        <dbReference type="Proteomes" id="UP000614469"/>
    </source>
</evidence>
<gene>
    <name evidence="1" type="ORF">H8E29_10625</name>
</gene>
<accession>A0A8J6TJM6</accession>
<dbReference type="EMBL" id="JACNJN010000120">
    <property type="protein sequence ID" value="MBC8335712.1"/>
    <property type="molecule type" value="Genomic_DNA"/>
</dbReference>
<protein>
    <submittedName>
        <fullName evidence="1">Uncharacterized protein</fullName>
    </submittedName>
</protein>
<dbReference type="AlphaFoldDB" id="A0A8J6TJM6"/>
<organism evidence="1 2">
    <name type="scientific">Candidatus Desulfolinea nitratireducens</name>
    <dbReference type="NCBI Taxonomy" id="2841698"/>
    <lineage>
        <taxon>Bacteria</taxon>
        <taxon>Bacillati</taxon>
        <taxon>Chloroflexota</taxon>
        <taxon>Anaerolineae</taxon>
        <taxon>Anaerolineales</taxon>
        <taxon>Anaerolineales incertae sedis</taxon>
        <taxon>Candidatus Desulfolinea</taxon>
    </lineage>
</organism>
<name>A0A8J6TJM6_9CHLR</name>
<proteinExistence type="predicted"/>
<comment type="caution">
    <text evidence="1">The sequence shown here is derived from an EMBL/GenBank/DDBJ whole genome shotgun (WGS) entry which is preliminary data.</text>
</comment>
<evidence type="ECO:0000313" key="1">
    <source>
        <dbReference type="EMBL" id="MBC8335712.1"/>
    </source>
</evidence>
<reference evidence="1 2" key="1">
    <citation type="submission" date="2020-08" db="EMBL/GenBank/DDBJ databases">
        <title>Bridging the membrane lipid divide: bacteria of the FCB group superphylum have the potential to synthesize archaeal ether lipids.</title>
        <authorList>
            <person name="Villanueva L."/>
            <person name="Von Meijenfeldt F.A.B."/>
            <person name="Westbye A.B."/>
            <person name="Yadav S."/>
            <person name="Hopmans E.C."/>
            <person name="Dutilh B.E."/>
            <person name="Sinninghe Damste J.S."/>
        </authorList>
    </citation>
    <scope>NUCLEOTIDE SEQUENCE [LARGE SCALE GENOMIC DNA]</scope>
    <source>
        <strain evidence="1">NIOZ-UU36</strain>
    </source>
</reference>